<gene>
    <name evidence="2" type="ORF">CAAN4_C03312</name>
</gene>
<feature type="compositionally biased region" description="Low complexity" evidence="1">
    <location>
        <begin position="14"/>
        <end position="28"/>
    </location>
</feature>
<evidence type="ECO:0000313" key="2">
    <source>
        <dbReference type="EMBL" id="CAK7899571.1"/>
    </source>
</evidence>
<protein>
    <submittedName>
        <fullName evidence="2">Uncharacterized protein</fullName>
    </submittedName>
</protein>
<name>A0ABP0E9Y6_9ASCO</name>
<proteinExistence type="predicted"/>
<evidence type="ECO:0000256" key="1">
    <source>
        <dbReference type="SAM" id="MobiDB-lite"/>
    </source>
</evidence>
<reference evidence="2 3" key="1">
    <citation type="submission" date="2024-01" db="EMBL/GenBank/DDBJ databases">
        <authorList>
            <consortium name="Genoscope - CEA"/>
            <person name="William W."/>
        </authorList>
    </citation>
    <scope>NUCLEOTIDE SEQUENCE [LARGE SCALE GENOMIC DNA]</scope>
    <source>
        <strain evidence="2 3">29B2s-10</strain>
    </source>
</reference>
<dbReference type="Proteomes" id="UP001497600">
    <property type="component" value="Chromosome C"/>
</dbReference>
<sequence length="114" mass="12484">MAKKPDTKPKGFIKKTNSNKSSKNGVSKQLSKHKLKAQSKATKSKIEKLNNNLAEIDEVRLSLSSIAPASRPVKALDASGLKEDLKKDIEVQEKNKKADNDLQSQLEMLTGIGL</sequence>
<dbReference type="EMBL" id="OZ004255">
    <property type="protein sequence ID" value="CAK7899571.1"/>
    <property type="molecule type" value="Genomic_DNA"/>
</dbReference>
<evidence type="ECO:0000313" key="3">
    <source>
        <dbReference type="Proteomes" id="UP001497600"/>
    </source>
</evidence>
<feature type="region of interest" description="Disordered" evidence="1">
    <location>
        <begin position="1"/>
        <end position="43"/>
    </location>
</feature>
<keyword evidence="3" id="KW-1185">Reference proteome</keyword>
<accession>A0ABP0E9Y6</accession>
<organism evidence="2 3">
    <name type="scientific">[Candida] anglica</name>
    <dbReference type="NCBI Taxonomy" id="148631"/>
    <lineage>
        <taxon>Eukaryota</taxon>
        <taxon>Fungi</taxon>
        <taxon>Dikarya</taxon>
        <taxon>Ascomycota</taxon>
        <taxon>Saccharomycotina</taxon>
        <taxon>Pichiomycetes</taxon>
        <taxon>Debaryomycetaceae</taxon>
        <taxon>Kurtzmaniella</taxon>
    </lineage>
</organism>